<dbReference type="GO" id="GO:0006260">
    <property type="term" value="P:DNA replication"/>
    <property type="evidence" value="ECO:0007669"/>
    <property type="project" value="TreeGrafter"/>
</dbReference>
<dbReference type="PANTHER" id="PTHR30050">
    <property type="entry name" value="CHROMOSOMAL REPLICATION INITIATOR PROTEIN DNAA"/>
    <property type="match status" value="1"/>
</dbReference>
<feature type="domain" description="AAA+ ATPase" evidence="4">
    <location>
        <begin position="100"/>
        <end position="237"/>
    </location>
</feature>
<keyword evidence="2" id="KW-0547">Nucleotide-binding</keyword>
<keyword evidence="3" id="KW-0067">ATP-binding</keyword>
<proteinExistence type="inferred from homology"/>
<dbReference type="SUPFAM" id="SSF52540">
    <property type="entry name" value="P-loop containing nucleoside triphosphate hydrolases"/>
    <property type="match status" value="1"/>
</dbReference>
<dbReference type="GeneID" id="58922409"/>
<dbReference type="SMART" id="SM00382">
    <property type="entry name" value="AAA"/>
    <property type="match status" value="1"/>
</dbReference>
<dbReference type="RefSeq" id="WP_042020762.1">
    <property type="nucleotide sequence ID" value="NZ_CDBW01000017.1"/>
</dbReference>
<dbReference type="PANTHER" id="PTHR30050:SF4">
    <property type="entry name" value="ATP-BINDING PROTEIN RV3427C IN INSERTION SEQUENCE-RELATED"/>
    <property type="match status" value="1"/>
</dbReference>
<dbReference type="EMBL" id="MKFU01000058">
    <property type="protein sequence ID" value="OHY88911.1"/>
    <property type="molecule type" value="Genomic_DNA"/>
</dbReference>
<protein>
    <submittedName>
        <fullName evidence="5">AAA family ATPase</fullName>
    </submittedName>
</protein>
<dbReference type="NCBIfam" id="NF038214">
    <property type="entry name" value="IS21_help_AAA"/>
    <property type="match status" value="1"/>
</dbReference>
<dbReference type="AlphaFoldDB" id="A0A1S2CMG9"/>
<organism evidence="5 6">
    <name type="scientific">Aeromonas sobria</name>
    <dbReference type="NCBI Taxonomy" id="646"/>
    <lineage>
        <taxon>Bacteria</taxon>
        <taxon>Pseudomonadati</taxon>
        <taxon>Pseudomonadota</taxon>
        <taxon>Gammaproteobacteria</taxon>
        <taxon>Aeromonadales</taxon>
        <taxon>Aeromonadaceae</taxon>
        <taxon>Aeromonas</taxon>
    </lineage>
</organism>
<dbReference type="InterPro" id="IPR047661">
    <property type="entry name" value="IstB"/>
</dbReference>
<dbReference type="STRING" id="646.BJD16_20995"/>
<evidence type="ECO:0000256" key="3">
    <source>
        <dbReference type="ARBA" id="ARBA00022840"/>
    </source>
</evidence>
<sequence>MNLQHERLMALSQALRLEGIAAQWSALAQKAANEEASFADYLEWLLHAEQTLRAERTRQTLLKLATLPVVKTLEQYDFGFASGAPRSQLQELASLAFIERSENIVLLGPSGVGKTHLAIALAYRALMAGIKTRFISAADLMLQLQAAQRQERLNAYFSRVVMGPRLLVIDEIGYLPFGREEANLFFNVIAKRYEKGSLILTSNLPFSQWASTFADDQTLTAAMLDRLLHHAHIVQISGESYRLKEKRKAGATPKTN</sequence>
<accession>A0A1S2CMG9</accession>
<name>A0A1S2CMG9_AERSO</name>
<dbReference type="InterPro" id="IPR027417">
    <property type="entry name" value="P-loop_NTPase"/>
</dbReference>
<dbReference type="GO" id="GO:0005524">
    <property type="term" value="F:ATP binding"/>
    <property type="evidence" value="ECO:0007669"/>
    <property type="project" value="UniProtKB-KW"/>
</dbReference>
<gene>
    <name evidence="5" type="ORF">BJD16_20995</name>
</gene>
<comment type="similarity">
    <text evidence="1">Belongs to the IS21/IS1162 putative ATP-binding protein family.</text>
</comment>
<dbReference type="PRINTS" id="PR00300">
    <property type="entry name" value="CLPPROTEASEA"/>
</dbReference>
<dbReference type="Proteomes" id="UP000179934">
    <property type="component" value="Unassembled WGS sequence"/>
</dbReference>
<evidence type="ECO:0000256" key="2">
    <source>
        <dbReference type="ARBA" id="ARBA00022741"/>
    </source>
</evidence>
<dbReference type="OrthoDB" id="9773429at2"/>
<dbReference type="InterPro" id="IPR001270">
    <property type="entry name" value="ClpA/B"/>
</dbReference>
<evidence type="ECO:0000256" key="1">
    <source>
        <dbReference type="ARBA" id="ARBA00008059"/>
    </source>
</evidence>
<dbReference type="InterPro" id="IPR028350">
    <property type="entry name" value="DNAC/IstB-like"/>
</dbReference>
<dbReference type="InterPro" id="IPR003593">
    <property type="entry name" value="AAA+_ATPase"/>
</dbReference>
<dbReference type="InterPro" id="IPR002611">
    <property type="entry name" value="IstB_ATP-bd"/>
</dbReference>
<dbReference type="PIRSF" id="PIRSF003073">
    <property type="entry name" value="DNAC_TnpB_IstB"/>
    <property type="match status" value="1"/>
</dbReference>
<dbReference type="FunFam" id="3.40.50.300:FF:000606">
    <property type="entry name" value="IS100 transposase orfB"/>
    <property type="match status" value="1"/>
</dbReference>
<dbReference type="CDD" id="cd00009">
    <property type="entry name" value="AAA"/>
    <property type="match status" value="1"/>
</dbReference>
<dbReference type="Pfam" id="PF01695">
    <property type="entry name" value="IstB_IS21"/>
    <property type="match status" value="1"/>
</dbReference>
<evidence type="ECO:0000259" key="4">
    <source>
        <dbReference type="SMART" id="SM00382"/>
    </source>
</evidence>
<evidence type="ECO:0000313" key="5">
    <source>
        <dbReference type="EMBL" id="OHY88911.1"/>
    </source>
</evidence>
<reference evidence="5 6" key="1">
    <citation type="submission" date="2016-09" db="EMBL/GenBank/DDBJ databases">
        <title>Draft Genome Sequence of Aeromonas sobria Strain 08005, Isolated from Sick Rana catesbeiana.</title>
        <authorList>
            <person name="Yang Q."/>
        </authorList>
    </citation>
    <scope>NUCLEOTIDE SEQUENCE [LARGE SCALE GENOMIC DNA]</scope>
    <source>
        <strain evidence="5 6">08005</strain>
    </source>
</reference>
<dbReference type="NCBIfam" id="NF006616">
    <property type="entry name" value="PRK09183.1"/>
    <property type="match status" value="1"/>
</dbReference>
<evidence type="ECO:0000313" key="6">
    <source>
        <dbReference type="Proteomes" id="UP000179934"/>
    </source>
</evidence>
<comment type="caution">
    <text evidence="5">The sequence shown here is derived from an EMBL/GenBank/DDBJ whole genome shotgun (WGS) entry which is preliminary data.</text>
</comment>
<dbReference type="Gene3D" id="3.40.50.300">
    <property type="entry name" value="P-loop containing nucleotide triphosphate hydrolases"/>
    <property type="match status" value="1"/>
</dbReference>